<dbReference type="Ensembl" id="ENSORLT00015025283.1">
    <property type="protein sequence ID" value="ENSORLP00015016956.1"/>
    <property type="gene ID" value="ENSORLG00015017954.1"/>
</dbReference>
<reference evidence="3 4" key="2">
    <citation type="submission" date="2017-04" db="EMBL/GenBank/DDBJ databases">
        <title>CpG methylation of centromeres and impact of large insertions on vertebrate speciation.</title>
        <authorList>
            <person name="Ichikawa K."/>
            <person name="Yoshimura J."/>
            <person name="Morishita S."/>
        </authorList>
    </citation>
    <scope>NUCLEOTIDE SEQUENCE</scope>
    <source>
        <strain evidence="3 4">HSOK</strain>
    </source>
</reference>
<proteinExistence type="predicted"/>
<dbReference type="InterPro" id="IPR001304">
    <property type="entry name" value="C-type_lectin-like"/>
</dbReference>
<dbReference type="SMART" id="SM00034">
    <property type="entry name" value="CLECT"/>
    <property type="match status" value="1"/>
</dbReference>
<accession>A0A3P9IA69</accession>
<dbReference type="PANTHER" id="PTHR45784">
    <property type="entry name" value="C-TYPE LECTIN DOMAIN FAMILY 20 MEMBER A-RELATED"/>
    <property type="match status" value="1"/>
</dbReference>
<evidence type="ECO:0000313" key="3">
    <source>
        <dbReference type="Ensembl" id="ENSORLP00015016956.1"/>
    </source>
</evidence>
<dbReference type="PANTHER" id="PTHR45784:SF3">
    <property type="entry name" value="C-TYPE LECTIN DOMAIN FAMILY 4 MEMBER K-LIKE-RELATED"/>
    <property type="match status" value="1"/>
</dbReference>
<dbReference type="AlphaFoldDB" id="A0A3P9IA69"/>
<evidence type="ECO:0000259" key="2">
    <source>
        <dbReference type="PROSITE" id="PS50041"/>
    </source>
</evidence>
<evidence type="ECO:0000256" key="1">
    <source>
        <dbReference type="SAM" id="Phobius"/>
    </source>
</evidence>
<sequence length="187" mass="21734">MSLIGADYSERCVYTTHFSSNQAFFPITFVHANAAIGSLLFHRYRLFLKGTCCFSMFTKIPLRQYHYVNISLNWSEAQLYCREKYTDLATFDSLDDLNRLKADFSYSWAWIGLHDDPAAWKTSMGNKSNSWRWSATGQTSITGYQSWNRTILDYLDAKETCVTIIGWGLWNDLTCNYLIILFIIMKT</sequence>
<dbReference type="InterPro" id="IPR016186">
    <property type="entry name" value="C-type_lectin-like/link_sf"/>
</dbReference>
<dbReference type="SUPFAM" id="SSF56436">
    <property type="entry name" value="C-type lectin-like"/>
    <property type="match status" value="1"/>
</dbReference>
<evidence type="ECO:0000313" key="4">
    <source>
        <dbReference type="Proteomes" id="UP000265200"/>
    </source>
</evidence>
<dbReference type="Pfam" id="PF00059">
    <property type="entry name" value="Lectin_C"/>
    <property type="match status" value="1"/>
</dbReference>
<keyword evidence="1" id="KW-0472">Membrane</keyword>
<keyword evidence="1" id="KW-0812">Transmembrane</keyword>
<reference evidence="3" key="3">
    <citation type="submission" date="2025-08" db="UniProtKB">
        <authorList>
            <consortium name="Ensembl"/>
        </authorList>
    </citation>
    <scope>IDENTIFICATION</scope>
    <source>
        <strain evidence="3">HSOK</strain>
    </source>
</reference>
<feature type="domain" description="C-type lectin" evidence="2">
    <location>
        <begin position="65"/>
        <end position="176"/>
    </location>
</feature>
<dbReference type="InterPro" id="IPR016187">
    <property type="entry name" value="CTDL_fold"/>
</dbReference>
<dbReference type="Proteomes" id="UP000265200">
    <property type="component" value="Chromosome 16"/>
</dbReference>
<protein>
    <recommendedName>
        <fullName evidence="2">C-type lectin domain-containing protein</fullName>
    </recommendedName>
</protein>
<reference evidence="3" key="4">
    <citation type="submission" date="2025-09" db="UniProtKB">
        <authorList>
            <consortium name="Ensembl"/>
        </authorList>
    </citation>
    <scope>IDENTIFICATION</scope>
    <source>
        <strain evidence="3">HSOK</strain>
    </source>
</reference>
<name>A0A3P9IA69_ORYLA</name>
<feature type="transmembrane region" description="Helical" evidence="1">
    <location>
        <begin position="23"/>
        <end position="41"/>
    </location>
</feature>
<reference key="1">
    <citation type="journal article" date="2007" name="Nature">
        <title>The medaka draft genome and insights into vertebrate genome evolution.</title>
        <authorList>
            <person name="Kasahara M."/>
            <person name="Naruse K."/>
            <person name="Sasaki S."/>
            <person name="Nakatani Y."/>
            <person name="Qu W."/>
            <person name="Ahsan B."/>
            <person name="Yamada T."/>
            <person name="Nagayasu Y."/>
            <person name="Doi K."/>
            <person name="Kasai Y."/>
            <person name="Jindo T."/>
            <person name="Kobayashi D."/>
            <person name="Shimada A."/>
            <person name="Toyoda A."/>
            <person name="Kuroki Y."/>
            <person name="Fujiyama A."/>
            <person name="Sasaki T."/>
            <person name="Shimizu A."/>
            <person name="Asakawa S."/>
            <person name="Shimizu N."/>
            <person name="Hashimoto S."/>
            <person name="Yang J."/>
            <person name="Lee Y."/>
            <person name="Matsushima K."/>
            <person name="Sugano S."/>
            <person name="Sakaizumi M."/>
            <person name="Narita T."/>
            <person name="Ohishi K."/>
            <person name="Haga S."/>
            <person name="Ohta F."/>
            <person name="Nomoto H."/>
            <person name="Nogata K."/>
            <person name="Morishita T."/>
            <person name="Endo T."/>
            <person name="Shin-I T."/>
            <person name="Takeda H."/>
            <person name="Morishita S."/>
            <person name="Kohara Y."/>
        </authorList>
    </citation>
    <scope>NUCLEOTIDE SEQUENCE [LARGE SCALE GENOMIC DNA]</scope>
    <source>
        <strain>Hd-rR</strain>
    </source>
</reference>
<dbReference type="Gene3D" id="3.10.100.10">
    <property type="entry name" value="Mannose-Binding Protein A, subunit A"/>
    <property type="match status" value="1"/>
</dbReference>
<organism evidence="3 4">
    <name type="scientific">Oryzias latipes</name>
    <name type="common">Japanese rice fish</name>
    <name type="synonym">Japanese killifish</name>
    <dbReference type="NCBI Taxonomy" id="8090"/>
    <lineage>
        <taxon>Eukaryota</taxon>
        <taxon>Metazoa</taxon>
        <taxon>Chordata</taxon>
        <taxon>Craniata</taxon>
        <taxon>Vertebrata</taxon>
        <taxon>Euteleostomi</taxon>
        <taxon>Actinopterygii</taxon>
        <taxon>Neopterygii</taxon>
        <taxon>Teleostei</taxon>
        <taxon>Neoteleostei</taxon>
        <taxon>Acanthomorphata</taxon>
        <taxon>Ovalentaria</taxon>
        <taxon>Atherinomorphae</taxon>
        <taxon>Beloniformes</taxon>
        <taxon>Adrianichthyidae</taxon>
        <taxon>Oryziinae</taxon>
        <taxon>Oryzias</taxon>
    </lineage>
</organism>
<dbReference type="PROSITE" id="PS50041">
    <property type="entry name" value="C_TYPE_LECTIN_2"/>
    <property type="match status" value="1"/>
</dbReference>
<keyword evidence="1" id="KW-1133">Transmembrane helix</keyword>